<keyword evidence="2" id="KW-1185">Reference proteome</keyword>
<accession>A0ACB8VVJ4</accession>
<name>A0ACB8VVJ4_9TELE</name>
<feature type="non-terminal residue" evidence="1">
    <location>
        <position position="107"/>
    </location>
</feature>
<dbReference type="EMBL" id="CM041547">
    <property type="protein sequence ID" value="KAI3359475.1"/>
    <property type="molecule type" value="Genomic_DNA"/>
</dbReference>
<comment type="caution">
    <text evidence="1">The sequence shown here is derived from an EMBL/GenBank/DDBJ whole genome shotgun (WGS) entry which is preliminary data.</text>
</comment>
<evidence type="ECO:0000313" key="2">
    <source>
        <dbReference type="Proteomes" id="UP000831701"/>
    </source>
</evidence>
<proteinExistence type="predicted"/>
<gene>
    <name evidence="1" type="ORF">L3Q82_013781</name>
</gene>
<organism evidence="1 2">
    <name type="scientific">Scortum barcoo</name>
    <name type="common">barcoo grunter</name>
    <dbReference type="NCBI Taxonomy" id="214431"/>
    <lineage>
        <taxon>Eukaryota</taxon>
        <taxon>Metazoa</taxon>
        <taxon>Chordata</taxon>
        <taxon>Craniata</taxon>
        <taxon>Vertebrata</taxon>
        <taxon>Euteleostomi</taxon>
        <taxon>Actinopterygii</taxon>
        <taxon>Neopterygii</taxon>
        <taxon>Teleostei</taxon>
        <taxon>Neoteleostei</taxon>
        <taxon>Acanthomorphata</taxon>
        <taxon>Eupercaria</taxon>
        <taxon>Centrarchiformes</taxon>
        <taxon>Terapontoidei</taxon>
        <taxon>Terapontidae</taxon>
        <taxon>Scortum</taxon>
    </lineage>
</organism>
<dbReference type="Proteomes" id="UP000831701">
    <property type="component" value="Chromosome 17"/>
</dbReference>
<sequence>MFSASIVKVAVRSCGRKVSGACHGGNPLNPSGGHRKPSKLQPKAVLEAKTQAWEEFRLPGHGGGLSVGLKEILANCLAPQNCFPQKGEAVLCQHCLVLEAAGRSGWR</sequence>
<protein>
    <submittedName>
        <fullName evidence="1">Uncharacterized protein</fullName>
    </submittedName>
</protein>
<evidence type="ECO:0000313" key="1">
    <source>
        <dbReference type="EMBL" id="KAI3359475.1"/>
    </source>
</evidence>
<reference evidence="1" key="1">
    <citation type="submission" date="2022-04" db="EMBL/GenBank/DDBJ databases">
        <title>Jade perch genome.</title>
        <authorList>
            <person name="Chao B."/>
        </authorList>
    </citation>
    <scope>NUCLEOTIDE SEQUENCE</scope>
    <source>
        <strain evidence="1">CB-2022</strain>
    </source>
</reference>